<proteinExistence type="inferred from homology"/>
<evidence type="ECO:0000256" key="6">
    <source>
        <dbReference type="ARBA" id="ARBA00048772"/>
    </source>
</evidence>
<evidence type="ECO:0000313" key="10">
    <source>
        <dbReference type="EMBL" id="GIL39148.1"/>
    </source>
</evidence>
<dbReference type="InterPro" id="IPR036901">
    <property type="entry name" value="Asp/Orn_carbamoylTrfase_sf"/>
</dbReference>
<evidence type="ECO:0000259" key="8">
    <source>
        <dbReference type="Pfam" id="PF00185"/>
    </source>
</evidence>
<dbReference type="PRINTS" id="PR00100">
    <property type="entry name" value="AOTCASE"/>
</dbReference>
<comment type="caution">
    <text evidence="7">Lacks conserved residue(s) required for the propagation of feature annotation.</text>
</comment>
<name>A0A8S8X6Y0_9PROT</name>
<dbReference type="GO" id="GO:0042450">
    <property type="term" value="P:L-arginine biosynthetic process via ornithine"/>
    <property type="evidence" value="ECO:0007669"/>
    <property type="project" value="UniProtKB-UniRule"/>
</dbReference>
<dbReference type="InterPro" id="IPR006130">
    <property type="entry name" value="Asp/Orn_carbamoylTrfase"/>
</dbReference>
<evidence type="ECO:0000256" key="1">
    <source>
        <dbReference type="ARBA" id="ARBA00003822"/>
    </source>
</evidence>
<feature type="binding site" evidence="7">
    <location>
        <begin position="128"/>
        <end position="131"/>
    </location>
    <ligand>
        <name>carbamoyl phosphate</name>
        <dbReference type="ChEBI" id="CHEBI:58228"/>
    </ligand>
</feature>
<feature type="domain" description="Aspartate/ornithine carbamoyltransferase Asp/Orn-binding" evidence="8">
    <location>
        <begin position="148"/>
        <end position="289"/>
    </location>
</feature>
<feature type="binding site" evidence="7">
    <location>
        <position position="101"/>
    </location>
    <ligand>
        <name>carbamoyl phosphate</name>
        <dbReference type="ChEBI" id="CHEBI:58228"/>
    </ligand>
</feature>
<comment type="function">
    <text evidence="1">Reversibly catalyzes the transfer of the carbamoyl group from carbamoyl phosphate (CP) to the N(epsilon) atom of ornithine (ORN) to produce L-citrulline.</text>
</comment>
<dbReference type="NCBIfam" id="NF001986">
    <property type="entry name" value="PRK00779.1"/>
    <property type="match status" value="1"/>
</dbReference>
<dbReference type="EMBL" id="BOPV01000001">
    <property type="protein sequence ID" value="GIL39148.1"/>
    <property type="molecule type" value="Genomic_DNA"/>
</dbReference>
<comment type="pathway">
    <text evidence="2">Amino-acid biosynthesis; L-arginine biosynthesis; L-arginine from L-ornithine and carbamoyl phosphate: step 1/3.</text>
</comment>
<comment type="similarity">
    <text evidence="3 7">Belongs to the aspartate/ornithine carbamoyltransferase superfamily. OTCase family.</text>
</comment>
<feature type="binding site" evidence="7">
    <location>
        <begin position="250"/>
        <end position="251"/>
    </location>
    <ligand>
        <name>carbamoyl phosphate</name>
        <dbReference type="ChEBI" id="CHEBI:58228"/>
    </ligand>
</feature>
<dbReference type="PRINTS" id="PR00102">
    <property type="entry name" value="OTCASE"/>
</dbReference>
<evidence type="ECO:0000256" key="3">
    <source>
        <dbReference type="ARBA" id="ARBA00007805"/>
    </source>
</evidence>
<dbReference type="PANTHER" id="PTHR45753">
    <property type="entry name" value="ORNITHINE CARBAMOYLTRANSFERASE, MITOCHONDRIAL"/>
    <property type="match status" value="1"/>
</dbReference>
<dbReference type="GO" id="GO:0005737">
    <property type="term" value="C:cytoplasm"/>
    <property type="evidence" value="ECO:0007669"/>
    <property type="project" value="UniProtKB-SubCell"/>
</dbReference>
<comment type="caution">
    <text evidence="10">The sequence shown here is derived from an EMBL/GenBank/DDBJ whole genome shotgun (WGS) entry which is preliminary data.</text>
</comment>
<accession>A0A8S8X6Y0</accession>
<dbReference type="GO" id="GO:0004585">
    <property type="term" value="F:ornithine carbamoyltransferase activity"/>
    <property type="evidence" value="ECO:0007669"/>
    <property type="project" value="UniProtKB-UniRule"/>
</dbReference>
<evidence type="ECO:0000256" key="7">
    <source>
        <dbReference type="HAMAP-Rule" id="MF_01109"/>
    </source>
</evidence>
<dbReference type="EC" id="2.1.3.3" evidence="4 7"/>
<sequence length="298" mass="32205">MTRHFLDIDQVSPATLRGVLDRAHALKRDDHSVRGTLANKAVALIFEKPSTRTRVSFERGVVQMGGQPIILDTSAMAIGHGESLADTARVLSRYVDAIVLRTSRHAKLLELAENATVPVINALTELSHPCQIMADIQTFEERRGPITGKKVAWIGDCNNVAKSWIHAAPALGFQLVFATPDELWCGSNAPGVSNVRDPAVAAADADAVITDVFVSMNDSDGERRRAALKGYQVDDALMARANKDAIFLHCLPARRGEEVAASVIDGPQSAVWDEAENRLHAQKAILAWCMGDQGAARA</sequence>
<dbReference type="PANTHER" id="PTHR45753:SF3">
    <property type="entry name" value="ORNITHINE TRANSCARBAMYLASE, MITOCHONDRIAL"/>
    <property type="match status" value="1"/>
</dbReference>
<dbReference type="PROSITE" id="PS00097">
    <property type="entry name" value="CARBAMOYLTRANSFERASE"/>
    <property type="match status" value="1"/>
</dbReference>
<keyword evidence="5 7" id="KW-0808">Transferase</keyword>
<dbReference type="InterPro" id="IPR024904">
    <property type="entry name" value="OTCase_ArgI"/>
</dbReference>
<feature type="binding site" evidence="7">
    <location>
        <begin position="50"/>
        <end position="53"/>
    </location>
    <ligand>
        <name>carbamoyl phosphate</name>
        <dbReference type="ChEBI" id="CHEBI:58228"/>
    </ligand>
</feature>
<dbReference type="SUPFAM" id="SSF53671">
    <property type="entry name" value="Aspartate/ornithine carbamoyltransferase"/>
    <property type="match status" value="1"/>
</dbReference>
<dbReference type="FunFam" id="3.40.50.1370:FF:000008">
    <property type="entry name" value="Ornithine carbamoyltransferase"/>
    <property type="match status" value="1"/>
</dbReference>
<feature type="binding site" evidence="7">
    <location>
        <position position="211"/>
    </location>
    <ligand>
        <name>L-ornithine</name>
        <dbReference type="ChEBI" id="CHEBI:46911"/>
    </ligand>
</feature>
<organism evidence="10 11">
    <name type="scientific">Roseiterribacter gracilis</name>
    <dbReference type="NCBI Taxonomy" id="2812848"/>
    <lineage>
        <taxon>Bacteria</taxon>
        <taxon>Pseudomonadati</taxon>
        <taxon>Pseudomonadota</taxon>
        <taxon>Alphaproteobacteria</taxon>
        <taxon>Rhodospirillales</taxon>
        <taxon>Roseiterribacteraceae</taxon>
        <taxon>Roseiterribacter</taxon>
    </lineage>
</organism>
<dbReference type="Pfam" id="PF02729">
    <property type="entry name" value="OTCace_N"/>
    <property type="match status" value="1"/>
</dbReference>
<feature type="binding site" evidence="7">
    <location>
        <position position="278"/>
    </location>
    <ligand>
        <name>carbamoyl phosphate</name>
        <dbReference type="ChEBI" id="CHEBI:58228"/>
    </ligand>
</feature>
<feature type="binding site" evidence="7">
    <location>
        <begin position="215"/>
        <end position="216"/>
    </location>
    <ligand>
        <name>L-ornithine</name>
        <dbReference type="ChEBI" id="CHEBI:46911"/>
    </ligand>
</feature>
<keyword evidence="11" id="KW-1185">Reference proteome</keyword>
<dbReference type="InterPro" id="IPR006132">
    <property type="entry name" value="Asp/Orn_carbamoyltranf_P-bd"/>
</dbReference>
<reference evidence="10" key="1">
    <citation type="submission" date="2021-02" db="EMBL/GenBank/DDBJ databases">
        <title>Genome sequence of Rhodospirillales sp. strain TMPK1 isolated from soil.</title>
        <authorList>
            <person name="Nakai R."/>
            <person name="Kusada H."/>
            <person name="Tamaki H."/>
        </authorList>
    </citation>
    <scope>NUCLEOTIDE SEQUENCE</scope>
    <source>
        <strain evidence="10">TMPK1</strain>
    </source>
</reference>
<keyword evidence="7" id="KW-0963">Cytoplasm</keyword>
<dbReference type="Pfam" id="PF00185">
    <property type="entry name" value="OTCace"/>
    <property type="match status" value="1"/>
</dbReference>
<dbReference type="HAMAP" id="MF_01109">
    <property type="entry name" value="OTCase"/>
    <property type="match status" value="1"/>
</dbReference>
<dbReference type="InterPro" id="IPR002292">
    <property type="entry name" value="Orn/put_carbamltrans"/>
</dbReference>
<dbReference type="RefSeq" id="WP_420242246.1">
    <property type="nucleotide sequence ID" value="NZ_BOPV01000001.1"/>
</dbReference>
<comment type="subcellular location">
    <subcellularLocation>
        <location evidence="7">Cytoplasm</location>
    </subcellularLocation>
</comment>
<dbReference type="Proteomes" id="UP000681075">
    <property type="component" value="Unassembled WGS sequence"/>
</dbReference>
<evidence type="ECO:0000256" key="4">
    <source>
        <dbReference type="ARBA" id="ARBA00013007"/>
    </source>
</evidence>
<dbReference type="AlphaFoldDB" id="A0A8S8X6Y0"/>
<dbReference type="GO" id="GO:0019240">
    <property type="term" value="P:citrulline biosynthetic process"/>
    <property type="evidence" value="ECO:0007669"/>
    <property type="project" value="TreeGrafter"/>
</dbReference>
<gene>
    <name evidence="10" type="primary">argF</name>
    <name evidence="10" type="ORF">TMPK1_13850</name>
</gene>
<dbReference type="NCBIfam" id="TIGR00658">
    <property type="entry name" value="orni_carb_tr"/>
    <property type="match status" value="1"/>
</dbReference>
<evidence type="ECO:0000256" key="2">
    <source>
        <dbReference type="ARBA" id="ARBA00004975"/>
    </source>
</evidence>
<evidence type="ECO:0000259" key="9">
    <source>
        <dbReference type="Pfam" id="PF02729"/>
    </source>
</evidence>
<feature type="binding site" evidence="7">
    <location>
        <position position="159"/>
    </location>
    <ligand>
        <name>L-ornithine</name>
        <dbReference type="ChEBI" id="CHEBI:46911"/>
    </ligand>
</feature>
<dbReference type="Gene3D" id="3.40.50.1370">
    <property type="entry name" value="Aspartate/ornithine carbamoyltransferase"/>
    <property type="match status" value="2"/>
</dbReference>
<evidence type="ECO:0000256" key="5">
    <source>
        <dbReference type="ARBA" id="ARBA00022679"/>
    </source>
</evidence>
<dbReference type="InterPro" id="IPR006131">
    <property type="entry name" value="Asp_carbamoyltransf_Asp/Orn-bd"/>
</dbReference>
<evidence type="ECO:0000313" key="11">
    <source>
        <dbReference type="Proteomes" id="UP000681075"/>
    </source>
</evidence>
<protein>
    <recommendedName>
        <fullName evidence="4 7">Ornithine carbamoyltransferase</fullName>
        <shortName evidence="7">OTCase</shortName>
        <ecNumber evidence="4 7">2.1.3.3</ecNumber>
    </recommendedName>
</protein>
<feature type="domain" description="Aspartate/ornithine carbamoyltransferase carbamoyl-P binding" evidence="9">
    <location>
        <begin position="3"/>
        <end position="141"/>
    </location>
</feature>
<comment type="catalytic activity">
    <reaction evidence="6 7">
        <text>carbamoyl phosphate + L-ornithine = L-citrulline + phosphate + H(+)</text>
        <dbReference type="Rhea" id="RHEA:19513"/>
        <dbReference type="ChEBI" id="CHEBI:15378"/>
        <dbReference type="ChEBI" id="CHEBI:43474"/>
        <dbReference type="ChEBI" id="CHEBI:46911"/>
        <dbReference type="ChEBI" id="CHEBI:57743"/>
        <dbReference type="ChEBI" id="CHEBI:58228"/>
        <dbReference type="EC" id="2.1.3.3"/>
    </reaction>
</comment>
<dbReference type="GO" id="GO:0016597">
    <property type="term" value="F:amino acid binding"/>
    <property type="evidence" value="ECO:0007669"/>
    <property type="project" value="InterPro"/>
</dbReference>